<evidence type="ECO:0000313" key="2">
    <source>
        <dbReference type="EMBL" id="RZN64618.1"/>
    </source>
</evidence>
<organism evidence="2 3">
    <name type="scientific">Methanoliparum thermophilum</name>
    <dbReference type="NCBI Taxonomy" id="2491083"/>
    <lineage>
        <taxon>Archaea</taxon>
        <taxon>Methanobacteriati</taxon>
        <taxon>Methanobacteriota</taxon>
        <taxon>Candidatus Methanoliparia</taxon>
        <taxon>Candidatus Methanoliparales</taxon>
        <taxon>Candidatus Methanoliparaceae</taxon>
        <taxon>Candidatus Methanoliparum</taxon>
    </lineage>
</organism>
<dbReference type="AlphaFoldDB" id="A0A520KT71"/>
<sequence length="211" mass="24431">MSEIIVERFAQQDQINGVFAQFFRRIEGVPLYLVSSQRVQILKLYLTLLKTNKIRCKFDRRDIDLLPASKHILYFKMNNNIESYLISCWAIGTYLFPMFSVYPFLIFEGEKGTNKSGQLTFLSRICWNPTQKLSLPNEAPLFRMIHNAKPTMLIDEAHRLLKHQVYGPILQALLETGHEQGGCVHRCDPDNHDKIVFSILTAPKLSHHGNR</sequence>
<name>A0A520KT71_METT2</name>
<evidence type="ECO:0000313" key="3">
    <source>
        <dbReference type="Proteomes" id="UP000317158"/>
    </source>
</evidence>
<evidence type="ECO:0000256" key="1">
    <source>
        <dbReference type="SAM" id="Phobius"/>
    </source>
</evidence>
<comment type="caution">
    <text evidence="2">The sequence shown here is derived from an EMBL/GenBank/DDBJ whole genome shotgun (WGS) entry which is preliminary data.</text>
</comment>
<evidence type="ECO:0008006" key="4">
    <source>
        <dbReference type="Google" id="ProtNLM"/>
    </source>
</evidence>
<protein>
    <recommendedName>
        <fullName evidence="4">DUF3631 domain-containing protein</fullName>
    </recommendedName>
</protein>
<proteinExistence type="predicted"/>
<dbReference type="Proteomes" id="UP000317158">
    <property type="component" value="Unassembled WGS sequence"/>
</dbReference>
<keyword evidence="1" id="KW-0472">Membrane</keyword>
<dbReference type="EMBL" id="RXIF01000006">
    <property type="protein sequence ID" value="RZN64618.1"/>
    <property type="molecule type" value="Genomic_DNA"/>
</dbReference>
<gene>
    <name evidence="2" type="ORF">EF806_04615</name>
</gene>
<keyword evidence="1" id="KW-1133">Transmembrane helix</keyword>
<accession>A0A520KT71</accession>
<reference evidence="2 3" key="1">
    <citation type="journal article" date="2019" name="Nat. Microbiol.">
        <title>Wide diversity of methane and short-chain alkane metabolisms in uncultured archaea.</title>
        <authorList>
            <person name="Borrel G."/>
            <person name="Adam P.S."/>
            <person name="McKay L.J."/>
            <person name="Chen L.X."/>
            <person name="Sierra-Garcia I.N."/>
            <person name="Sieber C.M."/>
            <person name="Letourneur Q."/>
            <person name="Ghozlane A."/>
            <person name="Andersen G.L."/>
            <person name="Li W.J."/>
            <person name="Hallam S.J."/>
            <person name="Muyzer G."/>
            <person name="de Oliveira V.M."/>
            <person name="Inskeep W.P."/>
            <person name="Banfield J.F."/>
            <person name="Gribaldo S."/>
        </authorList>
    </citation>
    <scope>NUCLEOTIDE SEQUENCE [LARGE SCALE GENOMIC DNA]</scope>
    <source>
        <strain evidence="2">NM1a</strain>
    </source>
</reference>
<feature type="transmembrane region" description="Helical" evidence="1">
    <location>
        <begin position="84"/>
        <end position="107"/>
    </location>
</feature>
<keyword evidence="1" id="KW-0812">Transmembrane</keyword>